<evidence type="ECO:0000313" key="3">
    <source>
        <dbReference type="Proteomes" id="UP000225740"/>
    </source>
</evidence>
<keyword evidence="1" id="KW-0732">Signal</keyword>
<dbReference type="InterPro" id="IPR011989">
    <property type="entry name" value="ARM-like"/>
</dbReference>
<dbReference type="Proteomes" id="UP000225740">
    <property type="component" value="Unassembled WGS sequence"/>
</dbReference>
<dbReference type="RefSeq" id="WP_099261692.1">
    <property type="nucleotide sequence ID" value="NZ_NIZW01000012.1"/>
</dbReference>
<reference evidence="2 3" key="1">
    <citation type="submission" date="2017-06" db="EMBL/GenBank/DDBJ databases">
        <title>Description of Rhodopirellula bahusiensis sp. nov.</title>
        <authorList>
            <person name="Kizina J."/>
            <person name="Harder J."/>
        </authorList>
    </citation>
    <scope>NUCLEOTIDE SEQUENCE [LARGE SCALE GENOMIC DNA]</scope>
    <source>
        <strain evidence="2 3">SWK21</strain>
    </source>
</reference>
<dbReference type="InterPro" id="IPR016024">
    <property type="entry name" value="ARM-type_fold"/>
</dbReference>
<evidence type="ECO:0000313" key="2">
    <source>
        <dbReference type="EMBL" id="PHQ34183.1"/>
    </source>
</evidence>
<dbReference type="GeneID" id="90609597"/>
<name>A0A2G1W566_9BACT</name>
<dbReference type="EMBL" id="NIZW01000012">
    <property type="protein sequence ID" value="PHQ34183.1"/>
    <property type="molecule type" value="Genomic_DNA"/>
</dbReference>
<protein>
    <recommendedName>
        <fullName evidence="4">Squalene cyclase C-terminal domain-containing protein</fullName>
    </recommendedName>
</protein>
<gene>
    <name evidence="2" type="ORF">CEE69_16170</name>
</gene>
<dbReference type="CDD" id="cd00688">
    <property type="entry name" value="ISOPREN_C2_like"/>
    <property type="match status" value="1"/>
</dbReference>
<dbReference type="SUPFAM" id="SSF48371">
    <property type="entry name" value="ARM repeat"/>
    <property type="match status" value="1"/>
</dbReference>
<organism evidence="2 3">
    <name type="scientific">Rhodopirellula bahusiensis</name>
    <dbReference type="NCBI Taxonomy" id="2014065"/>
    <lineage>
        <taxon>Bacteria</taxon>
        <taxon>Pseudomonadati</taxon>
        <taxon>Planctomycetota</taxon>
        <taxon>Planctomycetia</taxon>
        <taxon>Pirellulales</taxon>
        <taxon>Pirellulaceae</taxon>
        <taxon>Rhodopirellula</taxon>
    </lineage>
</organism>
<feature type="chain" id="PRO_5013901449" description="Squalene cyclase C-terminal domain-containing protein" evidence="1">
    <location>
        <begin position="26"/>
        <end position="557"/>
    </location>
</feature>
<dbReference type="Gene3D" id="1.50.10.20">
    <property type="match status" value="1"/>
</dbReference>
<accession>A0A2G1W566</accession>
<dbReference type="AlphaFoldDB" id="A0A2G1W566"/>
<evidence type="ECO:0008006" key="4">
    <source>
        <dbReference type="Google" id="ProtNLM"/>
    </source>
</evidence>
<sequence length="557" mass="61454">MILRTVLWSFASLAAMCLQANSASAYTPFDTQVVGMVDRGLVYLENADQKDYLYGTAGFAGGLGERALVAYTHFKVKHDASARVVQQGIAAARTMVGVIRSGKRNVPGISFEVYSTAVAVMLLAEVDKEKYKSELKTLQGFLYELQYPNGAFSYIGHKTGDISQTQYGVLAIWTLDHAGIPLDYKRVAACAKWLLRVQDPGGGWPYQAEDPGAGRPNMRQTDVYPAMAYAGGSSILIAGDALRLWGDASRSDMSAFPGAPKAVKLYVPDANSERRKGVTVNSEKVVSAIKASDQYLANKEYKRQAKDYYYYQLYTQERYESFKEIALGLKPDESPSWYNQGVDELIGYQDSKSGGWGVEDHDHSGSVAGTCFAILFLIRSTQRSIAAASSGTLAGGQGLPKDTTKIRREGSQIKGEPVGASVLDLLSALEDDGNEALEGKSLPENMQLATDPKELRAQLDRLERLVRGSQSYQARRVAARLLGKSDEMRVVPALIYALSDPDLSVRRYARDGLRFISRKFEGFEMPNKPTQGELRKAERAWMDWYLTVNPKHIFVDQ</sequence>
<dbReference type="InterPro" id="IPR008930">
    <property type="entry name" value="Terpenoid_cyclase/PrenylTrfase"/>
</dbReference>
<dbReference type="SUPFAM" id="SSF48239">
    <property type="entry name" value="Terpenoid cyclases/Protein prenyltransferases"/>
    <property type="match status" value="1"/>
</dbReference>
<dbReference type="Gene3D" id="1.25.10.10">
    <property type="entry name" value="Leucine-rich Repeat Variant"/>
    <property type="match status" value="1"/>
</dbReference>
<proteinExistence type="predicted"/>
<evidence type="ECO:0000256" key="1">
    <source>
        <dbReference type="SAM" id="SignalP"/>
    </source>
</evidence>
<comment type="caution">
    <text evidence="2">The sequence shown here is derived from an EMBL/GenBank/DDBJ whole genome shotgun (WGS) entry which is preliminary data.</text>
</comment>
<feature type="signal peptide" evidence="1">
    <location>
        <begin position="1"/>
        <end position="25"/>
    </location>
</feature>
<keyword evidence="3" id="KW-1185">Reference proteome</keyword>
<dbReference type="OrthoDB" id="248095at2"/>